<feature type="region of interest" description="Disordered" evidence="1">
    <location>
        <begin position="1"/>
        <end position="127"/>
    </location>
</feature>
<proteinExistence type="predicted"/>
<protein>
    <recommendedName>
        <fullName evidence="2">BZIP domain-containing protein</fullName>
    </recommendedName>
</protein>
<dbReference type="InterPro" id="IPR004827">
    <property type="entry name" value="bZIP"/>
</dbReference>
<dbReference type="Pfam" id="PF07716">
    <property type="entry name" value="bZIP_2"/>
    <property type="match status" value="1"/>
</dbReference>
<dbReference type="OMA" id="SHAYGVY"/>
<dbReference type="PROSITE" id="PS00036">
    <property type="entry name" value="BZIP_BASIC"/>
    <property type="match status" value="1"/>
</dbReference>
<organism evidence="3 4">
    <name type="scientific">Cochliobolus sativus</name>
    <name type="common">Common root rot and spot blotch fungus</name>
    <name type="synonym">Bipolaris sorokiniana</name>
    <dbReference type="NCBI Taxonomy" id="45130"/>
    <lineage>
        <taxon>Eukaryota</taxon>
        <taxon>Fungi</taxon>
        <taxon>Dikarya</taxon>
        <taxon>Ascomycota</taxon>
        <taxon>Pezizomycotina</taxon>
        <taxon>Dothideomycetes</taxon>
        <taxon>Pleosporomycetidae</taxon>
        <taxon>Pleosporales</taxon>
        <taxon>Pleosporineae</taxon>
        <taxon>Pleosporaceae</taxon>
        <taxon>Bipolaris</taxon>
    </lineage>
</organism>
<feature type="domain" description="BZIP" evidence="2">
    <location>
        <begin position="41"/>
        <end position="55"/>
    </location>
</feature>
<evidence type="ECO:0000259" key="2">
    <source>
        <dbReference type="PROSITE" id="PS00036"/>
    </source>
</evidence>
<accession>A0A8H5ZSQ6</accession>
<dbReference type="AlphaFoldDB" id="A0A8H5ZSQ6"/>
<evidence type="ECO:0000256" key="1">
    <source>
        <dbReference type="SAM" id="MobiDB-lite"/>
    </source>
</evidence>
<evidence type="ECO:0000313" key="3">
    <source>
        <dbReference type="EMBL" id="KAF5853153.1"/>
    </source>
</evidence>
<name>A0A8H5ZSQ6_COCSA</name>
<dbReference type="GO" id="GO:0003700">
    <property type="term" value="F:DNA-binding transcription factor activity"/>
    <property type="evidence" value="ECO:0007669"/>
    <property type="project" value="InterPro"/>
</dbReference>
<feature type="compositionally biased region" description="Polar residues" evidence="1">
    <location>
        <begin position="81"/>
        <end position="127"/>
    </location>
</feature>
<feature type="compositionally biased region" description="Polar residues" evidence="1">
    <location>
        <begin position="1"/>
        <end position="25"/>
    </location>
</feature>
<reference evidence="3" key="1">
    <citation type="submission" date="2019-11" db="EMBL/GenBank/DDBJ databases">
        <title>Bipolaris sorokiniana Genome sequencing.</title>
        <authorList>
            <person name="Wang H."/>
        </authorList>
    </citation>
    <scope>NUCLEOTIDE SEQUENCE</scope>
</reference>
<evidence type="ECO:0000313" key="4">
    <source>
        <dbReference type="Proteomes" id="UP000624244"/>
    </source>
</evidence>
<sequence length="262" mass="29259">MNPPSTTLPSESSQRGRQRTKQSGESAEAAVKPKKVNSEIRKQQNRIASRNYREKRKRKLQYLQQLISDETDDHQGHEPSPEQQETYASSHSRNHSTVGSSLSPYQMPSTPSNRNLSSLGARSKTSQTPIMATTTTSFGGQHGTASHAYGVYSSNWNAHLYSPPPPPPANTAWNVPPAWTLGSEHPVQTSPQPSLYHYSPEPPAPIVYHQQAQNISQQSHEYLSSAYIYGYGSSPGRQHQVTHNPYFPIGQEPFAFERFVYI</sequence>
<dbReference type="Proteomes" id="UP000624244">
    <property type="component" value="Unassembled WGS sequence"/>
</dbReference>
<comment type="caution">
    <text evidence="3">The sequence shown here is derived from an EMBL/GenBank/DDBJ whole genome shotgun (WGS) entry which is preliminary data.</text>
</comment>
<dbReference type="CDD" id="cd14688">
    <property type="entry name" value="bZIP_YAP"/>
    <property type="match status" value="1"/>
</dbReference>
<dbReference type="EMBL" id="WNKQ01000002">
    <property type="protein sequence ID" value="KAF5853153.1"/>
    <property type="molecule type" value="Genomic_DNA"/>
</dbReference>
<gene>
    <name evidence="3" type="ORF">GGP41_001728</name>
</gene>